<proteinExistence type="predicted"/>
<keyword evidence="3" id="KW-1185">Reference proteome</keyword>
<dbReference type="AlphaFoldDB" id="A0A9P6DWV5"/>
<evidence type="ECO:0000313" key="3">
    <source>
        <dbReference type="Proteomes" id="UP000886523"/>
    </source>
</evidence>
<evidence type="ECO:0000256" key="1">
    <source>
        <dbReference type="SAM" id="MobiDB-lite"/>
    </source>
</evidence>
<reference evidence="2" key="1">
    <citation type="journal article" date="2020" name="Nat. Commun.">
        <title>Large-scale genome sequencing of mycorrhizal fungi provides insights into the early evolution of symbiotic traits.</title>
        <authorList>
            <person name="Miyauchi S."/>
            <person name="Kiss E."/>
            <person name="Kuo A."/>
            <person name="Drula E."/>
            <person name="Kohler A."/>
            <person name="Sanchez-Garcia M."/>
            <person name="Morin E."/>
            <person name="Andreopoulos B."/>
            <person name="Barry K.W."/>
            <person name="Bonito G."/>
            <person name="Buee M."/>
            <person name="Carver A."/>
            <person name="Chen C."/>
            <person name="Cichocki N."/>
            <person name="Clum A."/>
            <person name="Culley D."/>
            <person name="Crous P.W."/>
            <person name="Fauchery L."/>
            <person name="Girlanda M."/>
            <person name="Hayes R.D."/>
            <person name="Keri Z."/>
            <person name="LaButti K."/>
            <person name="Lipzen A."/>
            <person name="Lombard V."/>
            <person name="Magnuson J."/>
            <person name="Maillard F."/>
            <person name="Murat C."/>
            <person name="Nolan M."/>
            <person name="Ohm R.A."/>
            <person name="Pangilinan J."/>
            <person name="Pereira M.F."/>
            <person name="Perotto S."/>
            <person name="Peter M."/>
            <person name="Pfister S."/>
            <person name="Riley R."/>
            <person name="Sitrit Y."/>
            <person name="Stielow J.B."/>
            <person name="Szollosi G."/>
            <person name="Zifcakova L."/>
            <person name="Stursova M."/>
            <person name="Spatafora J.W."/>
            <person name="Tedersoo L."/>
            <person name="Vaario L.M."/>
            <person name="Yamada A."/>
            <person name="Yan M."/>
            <person name="Wang P."/>
            <person name="Xu J."/>
            <person name="Bruns T."/>
            <person name="Baldrian P."/>
            <person name="Vilgalys R."/>
            <person name="Dunand C."/>
            <person name="Henrissat B."/>
            <person name="Grigoriev I.V."/>
            <person name="Hibbett D."/>
            <person name="Nagy L.G."/>
            <person name="Martin F.M."/>
        </authorList>
    </citation>
    <scope>NUCLEOTIDE SEQUENCE</scope>
    <source>
        <strain evidence="2">UP504</strain>
    </source>
</reference>
<name>A0A9P6DWV5_9AGAM</name>
<gene>
    <name evidence="2" type="ORF">BS47DRAFT_1392778</name>
</gene>
<organism evidence="2 3">
    <name type="scientific">Hydnum rufescens UP504</name>
    <dbReference type="NCBI Taxonomy" id="1448309"/>
    <lineage>
        <taxon>Eukaryota</taxon>
        <taxon>Fungi</taxon>
        <taxon>Dikarya</taxon>
        <taxon>Basidiomycota</taxon>
        <taxon>Agaricomycotina</taxon>
        <taxon>Agaricomycetes</taxon>
        <taxon>Cantharellales</taxon>
        <taxon>Hydnaceae</taxon>
        <taxon>Hydnum</taxon>
    </lineage>
</organism>
<accession>A0A9P6DWV5</accession>
<sequence>MSKRIEELRMADKLLKLHIELTFAWLYKLRKLHQGETLSMPMASEDSLPPTPELRDHLHKAWHDPCLPMKKVARRALTSGWEVIQGDIEGTCPIITAMRHPFSGNQASKFAEYDMNLEEALNMQPLPRVNTNPHGLGLFVPSSEFEEPSISVSLGPDQGPRAGPGSIINLPAWPMPPSDQTRLGNSSVLQASSIDLDASPSNWQDIPLYDSTPRESATPMQHPRNKLAAISQRVSTLGEGLQNALWTPSRSQVANREPTGSWEMSPIGECTMGRHPSGDPLMLQPAGPSRAHLPFTNYLIRQANSTGEGDEYPGRAWNSVTDTPALPAPGATRAHDYYMNIVKTEPFSLSCTIFPRNPTSMPLLKPGSQHTAPMPLQGSSQKESLGPPWRTPRTRALCPLPPLARRARMKVEAGLLVTAVSLGEEEVQEGEAQCNKVL</sequence>
<comment type="caution">
    <text evidence="2">The sequence shown here is derived from an EMBL/GenBank/DDBJ whole genome shotgun (WGS) entry which is preliminary data.</text>
</comment>
<dbReference type="Proteomes" id="UP000886523">
    <property type="component" value="Unassembled WGS sequence"/>
</dbReference>
<feature type="region of interest" description="Disordered" evidence="1">
    <location>
        <begin position="365"/>
        <end position="396"/>
    </location>
</feature>
<evidence type="ECO:0000313" key="2">
    <source>
        <dbReference type="EMBL" id="KAF9514028.1"/>
    </source>
</evidence>
<dbReference type="EMBL" id="MU128965">
    <property type="protein sequence ID" value="KAF9514028.1"/>
    <property type="molecule type" value="Genomic_DNA"/>
</dbReference>
<protein>
    <submittedName>
        <fullName evidence="2">Uncharacterized protein</fullName>
    </submittedName>
</protein>